<dbReference type="Proteomes" id="UP001162480">
    <property type="component" value="Chromosome 25"/>
</dbReference>
<keyword evidence="2" id="KW-1185">Reference proteome</keyword>
<protein>
    <submittedName>
        <fullName evidence="1">Uncharacterized protein</fullName>
    </submittedName>
</protein>
<accession>A0AA36FKH1</accession>
<sequence>MVEAKAAVTHECLELSRKSDCRFYDCLHARYPCGVKEVPENSSRAQCELEKSYANGLNDKIVEASLFDMESKL</sequence>
<gene>
    <name evidence="1" type="ORF">OCTVUL_1B004456</name>
</gene>
<proteinExistence type="predicted"/>
<name>A0AA36FKH1_OCTVU</name>
<evidence type="ECO:0000313" key="1">
    <source>
        <dbReference type="EMBL" id="CAI9741007.1"/>
    </source>
</evidence>
<evidence type="ECO:0000313" key="2">
    <source>
        <dbReference type="Proteomes" id="UP001162480"/>
    </source>
</evidence>
<dbReference type="EMBL" id="OX597838">
    <property type="protein sequence ID" value="CAI9741007.1"/>
    <property type="molecule type" value="Genomic_DNA"/>
</dbReference>
<reference evidence="1" key="1">
    <citation type="submission" date="2023-08" db="EMBL/GenBank/DDBJ databases">
        <authorList>
            <person name="Alioto T."/>
            <person name="Alioto T."/>
            <person name="Gomez Garrido J."/>
        </authorList>
    </citation>
    <scope>NUCLEOTIDE SEQUENCE</scope>
</reference>
<dbReference type="AlphaFoldDB" id="A0AA36FKH1"/>
<organism evidence="1 2">
    <name type="scientific">Octopus vulgaris</name>
    <name type="common">Common octopus</name>
    <dbReference type="NCBI Taxonomy" id="6645"/>
    <lineage>
        <taxon>Eukaryota</taxon>
        <taxon>Metazoa</taxon>
        <taxon>Spiralia</taxon>
        <taxon>Lophotrochozoa</taxon>
        <taxon>Mollusca</taxon>
        <taxon>Cephalopoda</taxon>
        <taxon>Coleoidea</taxon>
        <taxon>Octopodiformes</taxon>
        <taxon>Octopoda</taxon>
        <taxon>Incirrata</taxon>
        <taxon>Octopodidae</taxon>
        <taxon>Octopus</taxon>
    </lineage>
</organism>